<reference evidence="1 2" key="1">
    <citation type="submission" date="2016-02" db="EMBL/GenBank/DDBJ databases">
        <title>Draft genome sequence of Thermodesulfatator sp. S606.</title>
        <authorList>
            <person name="Lai Q."/>
            <person name="Cao J."/>
            <person name="Dupont S."/>
            <person name="Shao Z."/>
            <person name="Jebbar M."/>
            <person name="Alain K."/>
        </authorList>
    </citation>
    <scope>NUCLEOTIDE SEQUENCE [LARGE SCALE GENOMIC DNA]</scope>
    <source>
        <strain evidence="1 2">S606</strain>
    </source>
</reference>
<name>A0A177E9K3_9BACT</name>
<proteinExistence type="predicted"/>
<protein>
    <recommendedName>
        <fullName evidence="3">Alginate export domain-containing protein</fullName>
    </recommendedName>
</protein>
<dbReference type="AlphaFoldDB" id="A0A177E9K3"/>
<dbReference type="InterPro" id="IPR053728">
    <property type="entry name" value="Alginate_Permeability_Chnl"/>
</dbReference>
<dbReference type="Proteomes" id="UP000076964">
    <property type="component" value="Unassembled WGS sequence"/>
</dbReference>
<sequence length="469" mass="52532">MEILGIKKFRKIKEEVDMGKKLLMVLAAFFLLCSGAYAVEVKFHGVMWNLVGAGNNNDIFTVHQPSGKSNYYLPVYGDVYGVKKGLPTYTDELSGWYGLTKARFRAEVMTDDGLAKLVWGQEVGTVGWGDGGNGFSYSGDGRNVETRFVYTQFKLEPFGLPGYVRVGLQPTKINTWVWTETAPGLTYHYKDDCLKLMAGFYRVEADNNALLDGSEAWVLKADYKVDDKTTLGGFFIYHDMQDNGFTVAGNPASPSDYYIGFTGSTTIDPVMLAWDLIYLGGETKIENMDDVDRSAWFARLTAGFQVNEQFKVTGTVAYASGDDDINDEDADNFLSIDVDVPIGIAFFKDSMLADCDMFFSEAPYFAHYGYTGFILDGTYQIDDKSKIRGAFIWHRTAEDVEWTDNSGNSHKDKDMGYEFAFWYDYQYNKNVSLRVEGTYLIAGDALNGLANDGDADDFYYVGTGVKFKF</sequence>
<gene>
    <name evidence="1" type="ORF">TH606_01275</name>
</gene>
<dbReference type="SUPFAM" id="SSF56935">
    <property type="entry name" value="Porins"/>
    <property type="match status" value="1"/>
</dbReference>
<dbReference type="EMBL" id="LSFI01000004">
    <property type="protein sequence ID" value="OAG28488.1"/>
    <property type="molecule type" value="Genomic_DNA"/>
</dbReference>
<dbReference type="Gene3D" id="2.40.160.100">
    <property type="match status" value="1"/>
</dbReference>
<keyword evidence="2" id="KW-1185">Reference proteome</keyword>
<evidence type="ECO:0000313" key="2">
    <source>
        <dbReference type="Proteomes" id="UP000076964"/>
    </source>
</evidence>
<evidence type="ECO:0000313" key="1">
    <source>
        <dbReference type="EMBL" id="OAG28488.1"/>
    </source>
</evidence>
<organism evidence="1 2">
    <name type="scientific">Thermodesulfatator autotrophicus</name>
    <dbReference type="NCBI Taxonomy" id="1795632"/>
    <lineage>
        <taxon>Bacteria</taxon>
        <taxon>Pseudomonadati</taxon>
        <taxon>Thermodesulfobacteriota</taxon>
        <taxon>Thermodesulfobacteria</taxon>
        <taxon>Thermodesulfobacteriales</taxon>
        <taxon>Thermodesulfatatoraceae</taxon>
        <taxon>Thermodesulfatator</taxon>
    </lineage>
</organism>
<comment type="caution">
    <text evidence="1">The sequence shown here is derived from an EMBL/GenBank/DDBJ whole genome shotgun (WGS) entry which is preliminary data.</text>
</comment>
<accession>A0A177E9K3</accession>
<evidence type="ECO:0008006" key="3">
    <source>
        <dbReference type="Google" id="ProtNLM"/>
    </source>
</evidence>